<dbReference type="EMBL" id="ML978355">
    <property type="protein sequence ID" value="KAF2023360.1"/>
    <property type="molecule type" value="Genomic_DNA"/>
</dbReference>
<sequence>IQYRSYQQEIQVYHYRANFLSVHQLRAYCTLNADRYGFVTTLLGPDTVENNHLKGKDDILPTGSMETGFLTDVFTKWHGCTFGIRVDGKTIEWFVFDRPILDRILNRWWYDAERNEIQRSSNLHPEDPRRLFDFVGISTKGLVQRRVKGANFEHRMWWYSLNQADYR</sequence>
<evidence type="ECO:0000313" key="2">
    <source>
        <dbReference type="Proteomes" id="UP000799777"/>
    </source>
</evidence>
<keyword evidence="2" id="KW-1185">Reference proteome</keyword>
<dbReference type="OrthoDB" id="3762348at2759"/>
<feature type="non-terminal residue" evidence="1">
    <location>
        <position position="167"/>
    </location>
</feature>
<name>A0A9P4GXK6_9PLEO</name>
<organism evidence="1 2">
    <name type="scientific">Setomelanomma holmii</name>
    <dbReference type="NCBI Taxonomy" id="210430"/>
    <lineage>
        <taxon>Eukaryota</taxon>
        <taxon>Fungi</taxon>
        <taxon>Dikarya</taxon>
        <taxon>Ascomycota</taxon>
        <taxon>Pezizomycotina</taxon>
        <taxon>Dothideomycetes</taxon>
        <taxon>Pleosporomycetidae</taxon>
        <taxon>Pleosporales</taxon>
        <taxon>Pleosporineae</taxon>
        <taxon>Phaeosphaeriaceae</taxon>
        <taxon>Setomelanomma</taxon>
    </lineage>
</organism>
<dbReference type="AlphaFoldDB" id="A0A9P4GXK6"/>
<gene>
    <name evidence="1" type="ORF">EK21DRAFT_11611</name>
</gene>
<evidence type="ECO:0000313" key="1">
    <source>
        <dbReference type="EMBL" id="KAF2023360.1"/>
    </source>
</evidence>
<proteinExistence type="predicted"/>
<feature type="non-terminal residue" evidence="1">
    <location>
        <position position="1"/>
    </location>
</feature>
<accession>A0A9P4GXK6</accession>
<comment type="caution">
    <text evidence="1">The sequence shown here is derived from an EMBL/GenBank/DDBJ whole genome shotgun (WGS) entry which is preliminary data.</text>
</comment>
<reference evidence="1" key="1">
    <citation type="journal article" date="2020" name="Stud. Mycol.">
        <title>101 Dothideomycetes genomes: a test case for predicting lifestyles and emergence of pathogens.</title>
        <authorList>
            <person name="Haridas S."/>
            <person name="Albert R."/>
            <person name="Binder M."/>
            <person name="Bloem J."/>
            <person name="Labutti K."/>
            <person name="Salamov A."/>
            <person name="Andreopoulos B."/>
            <person name="Baker S."/>
            <person name="Barry K."/>
            <person name="Bills G."/>
            <person name="Bluhm B."/>
            <person name="Cannon C."/>
            <person name="Castanera R."/>
            <person name="Culley D."/>
            <person name="Daum C."/>
            <person name="Ezra D."/>
            <person name="Gonzalez J."/>
            <person name="Henrissat B."/>
            <person name="Kuo A."/>
            <person name="Liang C."/>
            <person name="Lipzen A."/>
            <person name="Lutzoni F."/>
            <person name="Magnuson J."/>
            <person name="Mondo S."/>
            <person name="Nolan M."/>
            <person name="Ohm R."/>
            <person name="Pangilinan J."/>
            <person name="Park H.-J."/>
            <person name="Ramirez L."/>
            <person name="Alfaro M."/>
            <person name="Sun H."/>
            <person name="Tritt A."/>
            <person name="Yoshinaga Y."/>
            <person name="Zwiers L.-H."/>
            <person name="Turgeon B."/>
            <person name="Goodwin S."/>
            <person name="Spatafora J."/>
            <person name="Crous P."/>
            <person name="Grigoriev I."/>
        </authorList>
    </citation>
    <scope>NUCLEOTIDE SEQUENCE</scope>
    <source>
        <strain evidence="1">CBS 110217</strain>
    </source>
</reference>
<protein>
    <submittedName>
        <fullName evidence="1">Uncharacterized protein</fullName>
    </submittedName>
</protein>
<dbReference type="Proteomes" id="UP000799777">
    <property type="component" value="Unassembled WGS sequence"/>
</dbReference>